<keyword evidence="2" id="KW-1185">Reference proteome</keyword>
<sequence>MSSKEKLRIQVIKSFDGANGGLGSLGRSLGKVSGSFGLQSGGFLGGSGVWSRPPKGRALGDLELLNSMLASVVLGPNTRDHGVWWL</sequence>
<comment type="caution">
    <text evidence="1">The sequence shown here is derived from an EMBL/GenBank/DDBJ whole genome shotgun (WGS) entry which is preliminary data.</text>
</comment>
<protein>
    <submittedName>
        <fullName evidence="1">Uncharacterized protein</fullName>
    </submittedName>
</protein>
<evidence type="ECO:0000313" key="2">
    <source>
        <dbReference type="Proteomes" id="UP001055879"/>
    </source>
</evidence>
<dbReference type="EMBL" id="CM042060">
    <property type="protein sequence ID" value="KAI3677723.1"/>
    <property type="molecule type" value="Genomic_DNA"/>
</dbReference>
<dbReference type="Proteomes" id="UP001055879">
    <property type="component" value="Linkage Group LG14"/>
</dbReference>
<evidence type="ECO:0000313" key="1">
    <source>
        <dbReference type="EMBL" id="KAI3677723.1"/>
    </source>
</evidence>
<reference evidence="1 2" key="2">
    <citation type="journal article" date="2022" name="Mol. Ecol. Resour.">
        <title>The genomes of chicory, endive, great burdock and yacon provide insights into Asteraceae paleo-polyploidization history and plant inulin production.</title>
        <authorList>
            <person name="Fan W."/>
            <person name="Wang S."/>
            <person name="Wang H."/>
            <person name="Wang A."/>
            <person name="Jiang F."/>
            <person name="Liu H."/>
            <person name="Zhao H."/>
            <person name="Xu D."/>
            <person name="Zhang Y."/>
        </authorList>
    </citation>
    <scope>NUCLEOTIDE SEQUENCE [LARGE SCALE GENOMIC DNA]</scope>
    <source>
        <strain evidence="2">cv. Niubang</strain>
    </source>
</reference>
<name>A0ACB8Y285_ARCLA</name>
<organism evidence="1 2">
    <name type="scientific">Arctium lappa</name>
    <name type="common">Greater burdock</name>
    <name type="synonym">Lappa major</name>
    <dbReference type="NCBI Taxonomy" id="4217"/>
    <lineage>
        <taxon>Eukaryota</taxon>
        <taxon>Viridiplantae</taxon>
        <taxon>Streptophyta</taxon>
        <taxon>Embryophyta</taxon>
        <taxon>Tracheophyta</taxon>
        <taxon>Spermatophyta</taxon>
        <taxon>Magnoliopsida</taxon>
        <taxon>eudicotyledons</taxon>
        <taxon>Gunneridae</taxon>
        <taxon>Pentapetalae</taxon>
        <taxon>asterids</taxon>
        <taxon>campanulids</taxon>
        <taxon>Asterales</taxon>
        <taxon>Asteraceae</taxon>
        <taxon>Carduoideae</taxon>
        <taxon>Cardueae</taxon>
        <taxon>Arctiinae</taxon>
        <taxon>Arctium</taxon>
    </lineage>
</organism>
<gene>
    <name evidence="1" type="ORF">L6452_36989</name>
</gene>
<proteinExistence type="predicted"/>
<reference evidence="2" key="1">
    <citation type="journal article" date="2022" name="Mol. Ecol. Resour.">
        <title>The genomes of chicory, endive, great burdock and yacon provide insights into Asteraceae palaeo-polyploidization history and plant inulin production.</title>
        <authorList>
            <person name="Fan W."/>
            <person name="Wang S."/>
            <person name="Wang H."/>
            <person name="Wang A."/>
            <person name="Jiang F."/>
            <person name="Liu H."/>
            <person name="Zhao H."/>
            <person name="Xu D."/>
            <person name="Zhang Y."/>
        </authorList>
    </citation>
    <scope>NUCLEOTIDE SEQUENCE [LARGE SCALE GENOMIC DNA]</scope>
    <source>
        <strain evidence="2">cv. Niubang</strain>
    </source>
</reference>
<accession>A0ACB8Y285</accession>